<reference evidence="4" key="1">
    <citation type="submission" date="2020-07" db="EMBL/GenBank/DDBJ databases">
        <title>Multicomponent nature underlies the extraordinary mechanical properties of spider dragline silk.</title>
        <authorList>
            <person name="Kono N."/>
            <person name="Nakamura H."/>
            <person name="Mori M."/>
            <person name="Yoshida Y."/>
            <person name="Ohtoshi R."/>
            <person name="Malay A.D."/>
            <person name="Moran D.A.P."/>
            <person name="Tomita M."/>
            <person name="Numata K."/>
            <person name="Arakawa K."/>
        </authorList>
    </citation>
    <scope>NUCLEOTIDE SEQUENCE</scope>
</reference>
<dbReference type="AlphaFoldDB" id="A0A8X6L0M2"/>
<name>A0A8X6L0M2_TRICU</name>
<accession>A0A8X6L0M2</accession>
<evidence type="ECO:0000313" key="5">
    <source>
        <dbReference type="Proteomes" id="UP000887116"/>
    </source>
</evidence>
<sequence>MVYLLVVACTSILMKTVLCQFQMPLPSSTQTTQASVSNAYPAAPLHYVNIGHKLDGDYKFGYDTGKGPLGQSFREEIRLADGTISGTYGVVDELGHKRLVHFSAGKTGLFSQEEPSSKAMKELPSSTPTPPQPRFVQKPSSKAATNHFTAPFSSFGLVNYLQSQTTASVPKSSTPIQHNIIQAPQTNSLLSKQSTSTQNNMVLVSQVNSVTSTKPSTTTQHNMVSLPQTNSLHLSQQPTSIQYNTFSSHQTKSLLQTKPSSPTQHNIVHAPQMNSLLRKPSADIQNNMAQVSQMNSHLSNHLPLLRQTEFRTRIKRHLYHSWNLTDLLISKGKRKWKHQIKCQV</sequence>
<keyword evidence="3" id="KW-0732">Signal</keyword>
<dbReference type="OrthoDB" id="7255276at2759"/>
<evidence type="ECO:0000256" key="2">
    <source>
        <dbReference type="SAM" id="MobiDB-lite"/>
    </source>
</evidence>
<organism evidence="4 5">
    <name type="scientific">Trichonephila clavata</name>
    <name type="common">Joro spider</name>
    <name type="synonym">Nephila clavata</name>
    <dbReference type="NCBI Taxonomy" id="2740835"/>
    <lineage>
        <taxon>Eukaryota</taxon>
        <taxon>Metazoa</taxon>
        <taxon>Ecdysozoa</taxon>
        <taxon>Arthropoda</taxon>
        <taxon>Chelicerata</taxon>
        <taxon>Arachnida</taxon>
        <taxon>Araneae</taxon>
        <taxon>Araneomorphae</taxon>
        <taxon>Entelegynae</taxon>
        <taxon>Araneoidea</taxon>
        <taxon>Nephilidae</taxon>
        <taxon>Trichonephila</taxon>
    </lineage>
</organism>
<comment type="caution">
    <text evidence="4">The sequence shown here is derived from an EMBL/GenBank/DDBJ whole genome shotgun (WGS) entry which is preliminary data.</text>
</comment>
<dbReference type="PANTHER" id="PTHR10380:SF240">
    <property type="match status" value="1"/>
</dbReference>
<evidence type="ECO:0000256" key="3">
    <source>
        <dbReference type="SAM" id="SignalP"/>
    </source>
</evidence>
<feature type="region of interest" description="Disordered" evidence="2">
    <location>
        <begin position="111"/>
        <end position="138"/>
    </location>
</feature>
<evidence type="ECO:0000313" key="4">
    <source>
        <dbReference type="EMBL" id="GFQ93380.1"/>
    </source>
</evidence>
<keyword evidence="1" id="KW-0193">Cuticle</keyword>
<dbReference type="PROSITE" id="PS51155">
    <property type="entry name" value="CHIT_BIND_RR_2"/>
    <property type="match status" value="1"/>
</dbReference>
<dbReference type="EMBL" id="BMAO01024154">
    <property type="protein sequence ID" value="GFQ93380.1"/>
    <property type="molecule type" value="Genomic_DNA"/>
</dbReference>
<dbReference type="InterPro" id="IPR000618">
    <property type="entry name" value="Insect_cuticle"/>
</dbReference>
<dbReference type="GO" id="GO:0008010">
    <property type="term" value="F:structural constituent of chitin-based larval cuticle"/>
    <property type="evidence" value="ECO:0007669"/>
    <property type="project" value="TreeGrafter"/>
</dbReference>
<dbReference type="GO" id="GO:0062129">
    <property type="term" value="C:chitin-based extracellular matrix"/>
    <property type="evidence" value="ECO:0007669"/>
    <property type="project" value="TreeGrafter"/>
</dbReference>
<dbReference type="PANTHER" id="PTHR10380">
    <property type="entry name" value="CUTICLE PROTEIN"/>
    <property type="match status" value="1"/>
</dbReference>
<dbReference type="Proteomes" id="UP000887116">
    <property type="component" value="Unassembled WGS sequence"/>
</dbReference>
<proteinExistence type="predicted"/>
<evidence type="ECO:0000256" key="1">
    <source>
        <dbReference type="PROSITE-ProRule" id="PRU00497"/>
    </source>
</evidence>
<dbReference type="Pfam" id="PF00379">
    <property type="entry name" value="Chitin_bind_4"/>
    <property type="match status" value="1"/>
</dbReference>
<gene>
    <name evidence="4" type="primary">AVEN_154874_1</name>
    <name evidence="4" type="ORF">TNCT_419491</name>
</gene>
<keyword evidence="5" id="KW-1185">Reference proteome</keyword>
<feature type="chain" id="PRO_5036504132" evidence="3">
    <location>
        <begin position="20"/>
        <end position="344"/>
    </location>
</feature>
<protein>
    <submittedName>
        <fullName evidence="4">Uncharacterized protein</fullName>
    </submittedName>
</protein>
<dbReference type="InterPro" id="IPR050468">
    <property type="entry name" value="Cuticle_Struct_Prot"/>
</dbReference>
<feature type="signal peptide" evidence="3">
    <location>
        <begin position="1"/>
        <end position="19"/>
    </location>
</feature>